<dbReference type="PANTHER" id="PTHR46016">
    <property type="entry name" value="ZINC FINGER, RING/FYVE/PHD-TYPE"/>
    <property type="match status" value="1"/>
</dbReference>
<dbReference type="Pfam" id="PF12733">
    <property type="entry name" value="Cadherin-like"/>
    <property type="match status" value="2"/>
</dbReference>
<proteinExistence type="predicted"/>
<evidence type="ECO:0000256" key="1">
    <source>
        <dbReference type="SAM" id="MobiDB-lite"/>
    </source>
</evidence>
<dbReference type="KEGG" id="xtr:100488029"/>
<keyword evidence="3" id="KW-1185">Reference proteome</keyword>
<sequence>MNNCDLEKLSVPGVKLEPTFRADITKYTTTVPSHITQIRVDALTSDTGASYSLVGSGGSKLITLKDGVNTVTIEVTAEDGTVKKYFLEVTKISADQASLHGIKLPQDLQLVPPFASDVYEYTCTVPDSQSCICINPYAQDSEMKVTINGSNDFKPVTLAVGDTLIEVQVTSANGTKSQIYLIIVTRKQLPCCVTFAEAQDQMNYECPVSLTAFYRPLSIKGSDPIHTISSPYMDLLTQKSKRDPFDDAPLSENWRIPEYELDMKMSSASVSCIYHYRGCTTIMKLSEFCHHARICSFKPLNELNAKAVSESEWYKKEQSCATKIELLMKHTIQERNWEKRLQGYNDSQLDILCSQAEEQIRLYKQRLPKPDDVLHYNDGTSSLDALHQAAIAYASAIKLQPKNPKYHFHLGMVLEEHFYASEMYGFKKKTKEDTPEYCSAKATGKDEEIQAICKLHGFSGRPSLEQQLKALDLEYHQLKEQGQSSRADYIQNLYAWKSKQAGKAAESLVDEDKPLTQAFLKYMDALFLSPDNWQYQFHVGRHLLMQRRHREALILLQKALVLQPASAIIRCYAALALLEQDDNLSSRIQESIHYLHQGMEKIITDLFTAQESPNLLNAENPLSLLHVQPLRGFLKLGRLVKETPAQPATCVMSSKQILHLVADWAAKTLCQYWHRGEVSQELEWILLESCFSLLQFLTQESPDNEAWIRKRCQGMSALLNHSCISPCKELLDMQEKVCQIGAITSPCSSPSLYLLGVAQLAQYDNNPSSAEGQLSLQDAILSFKASIHLENMPTKGPPPAELTSQKWWQEYKSAREEKTHRVMPQACGTEKQAAPAAPGTQGPAKGRGSAPNSRGAISASRPSPVTKKAATVSPGGGHSKTGLVGTSRGRGTPSKTVVPPKAKTPVNPKGCAKAVKEEQQLPSTEDTPAPEPKPAAVPETSAVPASINGSSYLHRLGLARALTRTKETTSDASAFYQEVIRMAPEVHDAYIELADLLVATDPLAAVEVYCQYPEKPIEEQSFDDAFIPGEIMRLLIKCGKYDDPRLPVNMISYGKIMGIGSLEKYIHILEENYKTKILMDMYAGIHNKPTDDKDLQTFFRFKCWI</sequence>
<feature type="compositionally biased region" description="Low complexity" evidence="1">
    <location>
        <begin position="831"/>
        <end position="846"/>
    </location>
</feature>
<dbReference type="RefSeq" id="XP_002931791.3">
    <property type="nucleotide sequence ID" value="XM_002931745.5"/>
</dbReference>
<dbReference type="OMA" id="AWKSKQA"/>
<dbReference type="InterPro" id="IPR051438">
    <property type="entry name" value="RNF_E3_ubiq-protein_ligase"/>
</dbReference>
<dbReference type="InterPro" id="IPR011990">
    <property type="entry name" value="TPR-like_helical_dom_sf"/>
</dbReference>
<evidence type="ECO:0000259" key="2">
    <source>
        <dbReference type="Pfam" id="PF12733"/>
    </source>
</evidence>
<dbReference type="GeneID" id="100488029"/>
<protein>
    <submittedName>
        <fullName evidence="4">Uncharacterized protein LOC100488029</fullName>
    </submittedName>
</protein>
<evidence type="ECO:0000313" key="5">
    <source>
        <dbReference type="Xenbase" id="XB-GENE-29079043"/>
    </source>
</evidence>
<accession>A0A8J0QIM7</accession>
<dbReference type="AGR" id="Xenbase:XB-GENE-29079043"/>
<evidence type="ECO:0000313" key="3">
    <source>
        <dbReference type="Proteomes" id="UP000008143"/>
    </source>
</evidence>
<feature type="domain" description="Cadherin-like beta-sandwich-like" evidence="2">
    <location>
        <begin position="16"/>
        <end position="91"/>
    </location>
</feature>
<dbReference type="SUPFAM" id="SSF48452">
    <property type="entry name" value="TPR-like"/>
    <property type="match status" value="1"/>
</dbReference>
<dbReference type="Gene3D" id="1.25.40.10">
    <property type="entry name" value="Tetratricopeptide repeat domain"/>
    <property type="match status" value="1"/>
</dbReference>
<dbReference type="Proteomes" id="UP000008143">
    <property type="component" value="Chromosome 5"/>
</dbReference>
<dbReference type="OrthoDB" id="9890395at2759"/>
<feature type="region of interest" description="Disordered" evidence="1">
    <location>
        <begin position="828"/>
        <end position="941"/>
    </location>
</feature>
<evidence type="ECO:0000313" key="4">
    <source>
        <dbReference type="RefSeq" id="XP_002931791.3"/>
    </source>
</evidence>
<dbReference type="Xenbase" id="XB-GENE-29079043">
    <property type="gene designation" value="LOC100488029"/>
</dbReference>
<name>A0A8J0QIM7_XENTR</name>
<dbReference type="InterPro" id="IPR025883">
    <property type="entry name" value="Cadherin-like_domain"/>
</dbReference>
<dbReference type="PANTHER" id="PTHR46016:SF1">
    <property type="entry name" value="RING-TYPE DOMAIN-CONTAINING PROTEIN"/>
    <property type="match status" value="1"/>
</dbReference>
<gene>
    <name evidence="4 5" type="primary">LOC100488029</name>
</gene>
<organism evidence="3 4">
    <name type="scientific">Xenopus tropicalis</name>
    <name type="common">Western clawed frog</name>
    <name type="synonym">Silurana tropicalis</name>
    <dbReference type="NCBI Taxonomy" id="8364"/>
    <lineage>
        <taxon>Eukaryota</taxon>
        <taxon>Metazoa</taxon>
        <taxon>Chordata</taxon>
        <taxon>Craniata</taxon>
        <taxon>Vertebrata</taxon>
        <taxon>Euteleostomi</taxon>
        <taxon>Amphibia</taxon>
        <taxon>Batrachia</taxon>
        <taxon>Anura</taxon>
        <taxon>Pipoidea</taxon>
        <taxon>Pipidae</taxon>
        <taxon>Xenopodinae</taxon>
        <taxon>Xenopus</taxon>
        <taxon>Silurana</taxon>
    </lineage>
</organism>
<reference evidence="4" key="1">
    <citation type="submission" date="2025-08" db="UniProtKB">
        <authorList>
            <consortium name="RefSeq"/>
        </authorList>
    </citation>
    <scope>IDENTIFICATION</scope>
    <source>
        <strain evidence="4">Nigerian</strain>
        <tissue evidence="4">Liver and blood</tissue>
    </source>
</reference>
<dbReference type="AlphaFoldDB" id="A0A8J0QIM7"/>
<feature type="domain" description="Cadherin-like beta-sandwich-like" evidence="2">
    <location>
        <begin position="107"/>
        <end position="187"/>
    </location>
</feature>